<gene>
    <name evidence="1" type="ORF">SAY87_004956</name>
</gene>
<name>A0AAN7PNL8_9MYRT</name>
<reference evidence="1 2" key="1">
    <citation type="journal article" date="2023" name="Hortic Res">
        <title>Pangenome of water caltrop reveals structural variations and asymmetric subgenome divergence after allopolyploidization.</title>
        <authorList>
            <person name="Zhang X."/>
            <person name="Chen Y."/>
            <person name="Wang L."/>
            <person name="Yuan Y."/>
            <person name="Fang M."/>
            <person name="Shi L."/>
            <person name="Lu R."/>
            <person name="Comes H.P."/>
            <person name="Ma Y."/>
            <person name="Chen Y."/>
            <person name="Huang G."/>
            <person name="Zhou Y."/>
            <person name="Zheng Z."/>
            <person name="Qiu Y."/>
        </authorList>
    </citation>
    <scope>NUCLEOTIDE SEQUENCE [LARGE SCALE GENOMIC DNA]</scope>
    <source>
        <tissue evidence="1">Roots</tissue>
    </source>
</reference>
<comment type="caution">
    <text evidence="1">The sequence shown here is derived from an EMBL/GenBank/DDBJ whole genome shotgun (WGS) entry which is preliminary data.</text>
</comment>
<dbReference type="Proteomes" id="UP001345219">
    <property type="component" value="Chromosome 4"/>
</dbReference>
<protein>
    <submittedName>
        <fullName evidence="1">Uncharacterized protein</fullName>
    </submittedName>
</protein>
<dbReference type="AlphaFoldDB" id="A0AAN7PNL8"/>
<keyword evidence="2" id="KW-1185">Reference proteome</keyword>
<sequence>MIPLTNQHIAGRSLQPETFRFRAGQVRPCQREIARIDEGDGHPWLLRPRVRLERHTDSFGVRETRHFFSKKSECSNAAAAPPDGSGYWKFLGKQPCHRYKKPIQVGQNKLKAHFPFECIGERRWQSLS</sequence>
<dbReference type="EMBL" id="JAXIOK010000017">
    <property type="protein sequence ID" value="KAK4751474.1"/>
    <property type="molecule type" value="Genomic_DNA"/>
</dbReference>
<organism evidence="1 2">
    <name type="scientific">Trapa incisa</name>
    <dbReference type="NCBI Taxonomy" id="236973"/>
    <lineage>
        <taxon>Eukaryota</taxon>
        <taxon>Viridiplantae</taxon>
        <taxon>Streptophyta</taxon>
        <taxon>Embryophyta</taxon>
        <taxon>Tracheophyta</taxon>
        <taxon>Spermatophyta</taxon>
        <taxon>Magnoliopsida</taxon>
        <taxon>eudicotyledons</taxon>
        <taxon>Gunneridae</taxon>
        <taxon>Pentapetalae</taxon>
        <taxon>rosids</taxon>
        <taxon>malvids</taxon>
        <taxon>Myrtales</taxon>
        <taxon>Lythraceae</taxon>
        <taxon>Trapa</taxon>
    </lineage>
</organism>
<evidence type="ECO:0000313" key="1">
    <source>
        <dbReference type="EMBL" id="KAK4751474.1"/>
    </source>
</evidence>
<accession>A0AAN7PNL8</accession>
<evidence type="ECO:0000313" key="2">
    <source>
        <dbReference type="Proteomes" id="UP001345219"/>
    </source>
</evidence>
<proteinExistence type="predicted"/>